<feature type="chain" id="PRO_5005466115" description="Alkyl hydroperoxide reductase subunit C/ Thiol specific antioxidant domain-containing protein" evidence="2">
    <location>
        <begin position="25"/>
        <end position="236"/>
    </location>
</feature>
<feature type="compositionally biased region" description="Basic and acidic residues" evidence="1">
    <location>
        <begin position="59"/>
        <end position="72"/>
    </location>
</feature>
<dbReference type="EMBL" id="CP012333">
    <property type="protein sequence ID" value="AKU95916.1"/>
    <property type="molecule type" value="Genomic_DNA"/>
</dbReference>
<keyword evidence="5" id="KW-1185">Reference proteome</keyword>
<gene>
    <name evidence="4" type="ORF">AKJ09_02580</name>
</gene>
<dbReference type="PROSITE" id="PS51257">
    <property type="entry name" value="PROKAR_LIPOPROTEIN"/>
    <property type="match status" value="1"/>
</dbReference>
<evidence type="ECO:0000313" key="5">
    <source>
        <dbReference type="Proteomes" id="UP000064967"/>
    </source>
</evidence>
<protein>
    <recommendedName>
        <fullName evidence="3">Alkyl hydroperoxide reductase subunit C/ Thiol specific antioxidant domain-containing protein</fullName>
    </recommendedName>
</protein>
<feature type="signal peptide" evidence="2">
    <location>
        <begin position="1"/>
        <end position="24"/>
    </location>
</feature>
<sequence length="236" mass="25191">MRNGAIRPFALAIIPILLPVLVAAGGGCSSSDGLPADFPDPDVTGRDVNPDGVPYPTDHIGKTDRSGSRPGDRIPNFTFQGYPDGDRTAGLKTISLADYFDPEQKRHKMLHIQGAATWCSICASECEATASVKEAMAGEGVVYLEVIVNGPASGRGPSLDEVDGWMTRNKSNLPTAIDVRARRMSTIGVDGTVMPWDILVDTRTMEILDSSGGAPADVVHYDRDGLNWIATHPPAY</sequence>
<keyword evidence="2" id="KW-0732">Signal</keyword>
<dbReference type="Pfam" id="PF00578">
    <property type="entry name" value="AhpC-TSA"/>
    <property type="match status" value="1"/>
</dbReference>
<feature type="region of interest" description="Disordered" evidence="1">
    <location>
        <begin position="46"/>
        <end position="80"/>
    </location>
</feature>
<dbReference type="Proteomes" id="UP000064967">
    <property type="component" value="Chromosome"/>
</dbReference>
<evidence type="ECO:0000313" key="4">
    <source>
        <dbReference type="EMBL" id="AKU95916.1"/>
    </source>
</evidence>
<dbReference type="SUPFAM" id="SSF52833">
    <property type="entry name" value="Thioredoxin-like"/>
    <property type="match status" value="1"/>
</dbReference>
<evidence type="ECO:0000256" key="1">
    <source>
        <dbReference type="SAM" id="MobiDB-lite"/>
    </source>
</evidence>
<proteinExistence type="predicted"/>
<organism evidence="4 5">
    <name type="scientific">Labilithrix luteola</name>
    <dbReference type="NCBI Taxonomy" id="1391654"/>
    <lineage>
        <taxon>Bacteria</taxon>
        <taxon>Pseudomonadati</taxon>
        <taxon>Myxococcota</taxon>
        <taxon>Polyangia</taxon>
        <taxon>Polyangiales</taxon>
        <taxon>Labilitrichaceae</taxon>
        <taxon>Labilithrix</taxon>
    </lineage>
</organism>
<evidence type="ECO:0000256" key="2">
    <source>
        <dbReference type="SAM" id="SignalP"/>
    </source>
</evidence>
<dbReference type="InterPro" id="IPR036249">
    <property type="entry name" value="Thioredoxin-like_sf"/>
</dbReference>
<evidence type="ECO:0000259" key="3">
    <source>
        <dbReference type="Pfam" id="PF00578"/>
    </source>
</evidence>
<dbReference type="RefSeq" id="WP_169927464.1">
    <property type="nucleotide sequence ID" value="NZ_CP012333.1"/>
</dbReference>
<dbReference type="Gene3D" id="3.40.30.10">
    <property type="entry name" value="Glutaredoxin"/>
    <property type="match status" value="1"/>
</dbReference>
<name>A0A0K1PRB2_9BACT</name>
<dbReference type="AlphaFoldDB" id="A0A0K1PRB2"/>
<reference evidence="4 5" key="1">
    <citation type="submission" date="2015-08" db="EMBL/GenBank/DDBJ databases">
        <authorList>
            <person name="Babu N.S."/>
            <person name="Beckwith C.J."/>
            <person name="Beseler K.G."/>
            <person name="Brison A."/>
            <person name="Carone J.V."/>
            <person name="Caskin T.P."/>
            <person name="Diamond M."/>
            <person name="Durham M.E."/>
            <person name="Foxe J.M."/>
            <person name="Go M."/>
            <person name="Henderson B.A."/>
            <person name="Jones I.B."/>
            <person name="McGettigan J.A."/>
            <person name="Micheletti S.J."/>
            <person name="Nasrallah M.E."/>
            <person name="Ortiz D."/>
            <person name="Piller C.R."/>
            <person name="Privatt S.R."/>
            <person name="Schneider S.L."/>
            <person name="Sharp S."/>
            <person name="Smith T.C."/>
            <person name="Stanton J.D."/>
            <person name="Ullery H.E."/>
            <person name="Wilson R.J."/>
            <person name="Serrano M.G."/>
            <person name="Buck G."/>
            <person name="Lee V."/>
            <person name="Wang Y."/>
            <person name="Carvalho R."/>
            <person name="Voegtly L."/>
            <person name="Shi R."/>
            <person name="Duckworth R."/>
            <person name="Johnson A."/>
            <person name="Loviza R."/>
            <person name="Walstead R."/>
            <person name="Shah Z."/>
            <person name="Kiflezghi M."/>
            <person name="Wade K."/>
            <person name="Ball S.L."/>
            <person name="Bradley K.W."/>
            <person name="Asai D.J."/>
            <person name="Bowman C.A."/>
            <person name="Russell D.A."/>
            <person name="Pope W.H."/>
            <person name="Jacobs-Sera D."/>
            <person name="Hendrix R.W."/>
            <person name="Hatfull G.F."/>
        </authorList>
    </citation>
    <scope>NUCLEOTIDE SEQUENCE [LARGE SCALE GENOMIC DNA]</scope>
    <source>
        <strain evidence="4 5">DSM 27648</strain>
    </source>
</reference>
<dbReference type="GO" id="GO:0016491">
    <property type="term" value="F:oxidoreductase activity"/>
    <property type="evidence" value="ECO:0007669"/>
    <property type="project" value="InterPro"/>
</dbReference>
<feature type="domain" description="Alkyl hydroperoxide reductase subunit C/ Thiol specific antioxidant" evidence="3">
    <location>
        <begin position="70"/>
        <end position="201"/>
    </location>
</feature>
<dbReference type="GO" id="GO:0016209">
    <property type="term" value="F:antioxidant activity"/>
    <property type="evidence" value="ECO:0007669"/>
    <property type="project" value="InterPro"/>
</dbReference>
<dbReference type="KEGG" id="llu:AKJ09_02580"/>
<accession>A0A0K1PRB2</accession>
<dbReference type="InterPro" id="IPR000866">
    <property type="entry name" value="AhpC/TSA"/>
</dbReference>